<dbReference type="PANTHER" id="PTHR31286:SF90">
    <property type="entry name" value="DUF4283 DOMAIN-CONTAINING PROTEIN"/>
    <property type="match status" value="1"/>
</dbReference>
<evidence type="ECO:0000259" key="2">
    <source>
        <dbReference type="Pfam" id="PF14111"/>
    </source>
</evidence>
<dbReference type="AlphaFoldDB" id="A0A1J3IEX4"/>
<name>A0A1J3IEX4_NOCCA</name>
<dbReference type="PANTHER" id="PTHR31286">
    <property type="entry name" value="GLYCINE-RICH CELL WALL STRUCTURAL PROTEIN 1.8-LIKE"/>
    <property type="match status" value="1"/>
</dbReference>
<dbReference type="EMBL" id="GEVM01027413">
    <property type="protein sequence ID" value="JAU78525.1"/>
    <property type="molecule type" value="Transcribed_RNA"/>
</dbReference>
<dbReference type="InterPro" id="IPR025558">
    <property type="entry name" value="DUF4283"/>
</dbReference>
<gene>
    <name evidence="3" type="ORF">MP_TR6174_c0_g1_i1_g.17476</name>
</gene>
<sequence>MTDAATSPPKSSHLRVETFRSEVTAADVVNTVAESTTVTVTTTEVVMTEADASQTGKVVEKTSSGITAPVDYTIVAPKSTSPLLTNKASNSAAPSTVVHSVAAEQPPPTISGPPAGKVPGSSTSPPQTLADKIKKFEDKSLRRLAPITFADSGRLRVLIPDEVFKQGAELHRDFIVCYFNGRPPPYSQIQSVLSHMWRKGQRVEIHNNPLTRSMIVRIPNDYLRQKILEKGIWYVGDSMFHTAQWSSTHSSDNLASRPFQIWAHLTGVPLDLRHQRGLSLVAGLVGEPKETDDFTKKTL</sequence>
<proteinExistence type="predicted"/>
<evidence type="ECO:0000313" key="3">
    <source>
        <dbReference type="EMBL" id="JAU78525.1"/>
    </source>
</evidence>
<protein>
    <recommendedName>
        <fullName evidence="2">DUF4283 domain-containing protein</fullName>
    </recommendedName>
</protein>
<organism evidence="3">
    <name type="scientific">Noccaea caerulescens</name>
    <name type="common">Alpine penny-cress</name>
    <name type="synonym">Thlaspi caerulescens</name>
    <dbReference type="NCBI Taxonomy" id="107243"/>
    <lineage>
        <taxon>Eukaryota</taxon>
        <taxon>Viridiplantae</taxon>
        <taxon>Streptophyta</taxon>
        <taxon>Embryophyta</taxon>
        <taxon>Tracheophyta</taxon>
        <taxon>Spermatophyta</taxon>
        <taxon>Magnoliopsida</taxon>
        <taxon>eudicotyledons</taxon>
        <taxon>Gunneridae</taxon>
        <taxon>Pentapetalae</taxon>
        <taxon>rosids</taxon>
        <taxon>malvids</taxon>
        <taxon>Brassicales</taxon>
        <taxon>Brassicaceae</taxon>
        <taxon>Coluteocarpeae</taxon>
        <taxon>Noccaea</taxon>
    </lineage>
</organism>
<dbReference type="InterPro" id="IPR040256">
    <property type="entry name" value="At4g02000-like"/>
</dbReference>
<reference evidence="3" key="1">
    <citation type="submission" date="2016-07" db="EMBL/GenBank/DDBJ databases">
        <title>De novo transcriptome assembly of four accessions of the metal hyperaccumulator plant Noccaea caerulescens.</title>
        <authorList>
            <person name="Blande D."/>
            <person name="Halimaa P."/>
            <person name="Tervahauta A.I."/>
            <person name="Aarts M.G."/>
            <person name="Karenlampi S.O."/>
        </authorList>
    </citation>
    <scope>NUCLEOTIDE SEQUENCE</scope>
</reference>
<feature type="domain" description="DUF4283" evidence="2">
    <location>
        <begin position="168"/>
        <end position="250"/>
    </location>
</feature>
<evidence type="ECO:0000256" key="1">
    <source>
        <dbReference type="SAM" id="MobiDB-lite"/>
    </source>
</evidence>
<dbReference type="Pfam" id="PF14111">
    <property type="entry name" value="DUF4283"/>
    <property type="match status" value="1"/>
</dbReference>
<accession>A0A1J3IEX4</accession>
<feature type="region of interest" description="Disordered" evidence="1">
    <location>
        <begin position="103"/>
        <end position="128"/>
    </location>
</feature>